<evidence type="ECO:0008006" key="3">
    <source>
        <dbReference type="Google" id="ProtNLM"/>
    </source>
</evidence>
<reference evidence="1 2" key="1">
    <citation type="submission" date="2023-02" db="EMBL/GenBank/DDBJ databases">
        <title>Genome sequence of Novosphingobium humi KACC 19094.</title>
        <authorList>
            <person name="Kim S."/>
            <person name="Heo J."/>
            <person name="Kwon S.-W."/>
        </authorList>
    </citation>
    <scope>NUCLEOTIDE SEQUENCE [LARGE SCALE GENOMIC DNA]</scope>
    <source>
        <strain evidence="1 2">KACC 19094</strain>
    </source>
</reference>
<dbReference type="Proteomes" id="UP001218231">
    <property type="component" value="Chromosome"/>
</dbReference>
<proteinExistence type="predicted"/>
<sequence length="184" mass="20919">MSATAPSPERRFSSKYGGMRTNCRWENGRKQVCFPLKCSARLHSNEVMGIFGELFPADAGLERARQCVEAYLSTALAKSSVSNVDLTLRFIPIVMPMDMHERYNERSKARVKQRIYDCAPHLDYDVFVSGTLEQQVCEYLRGIAMSAPHLHKFGITLNQVQEFEQILNSATDQILNVQLDRAQN</sequence>
<organism evidence="1 2">
    <name type="scientific">Novosphingobium humi</name>
    <dbReference type="NCBI Taxonomy" id="2282397"/>
    <lineage>
        <taxon>Bacteria</taxon>
        <taxon>Pseudomonadati</taxon>
        <taxon>Pseudomonadota</taxon>
        <taxon>Alphaproteobacteria</taxon>
        <taxon>Sphingomonadales</taxon>
        <taxon>Sphingomonadaceae</taxon>
        <taxon>Novosphingobium</taxon>
    </lineage>
</organism>
<dbReference type="RefSeq" id="WP_273617004.1">
    <property type="nucleotide sequence ID" value="NZ_CP117417.1"/>
</dbReference>
<protein>
    <recommendedName>
        <fullName evidence="3">Macro domain-containing protein</fullName>
    </recommendedName>
</protein>
<accession>A0ABY7TWT9</accession>
<keyword evidence="2" id="KW-1185">Reference proteome</keyword>
<evidence type="ECO:0000313" key="2">
    <source>
        <dbReference type="Proteomes" id="UP001218231"/>
    </source>
</evidence>
<evidence type="ECO:0000313" key="1">
    <source>
        <dbReference type="EMBL" id="WCT76589.1"/>
    </source>
</evidence>
<name>A0ABY7TWT9_9SPHN</name>
<gene>
    <name evidence="1" type="ORF">PQ457_11660</name>
</gene>
<dbReference type="EMBL" id="CP117417">
    <property type="protein sequence ID" value="WCT76589.1"/>
    <property type="molecule type" value="Genomic_DNA"/>
</dbReference>